<feature type="domain" description="Cytochrome b561 bacterial/Ni-hydrogenase" evidence="15">
    <location>
        <begin position="134"/>
        <end position="310"/>
    </location>
</feature>
<feature type="transmembrane region" description="Helical" evidence="13">
    <location>
        <begin position="244"/>
        <end position="264"/>
    </location>
</feature>
<dbReference type="NCBIfam" id="TIGR01583">
    <property type="entry name" value="formate-DH-gamm"/>
    <property type="match status" value="1"/>
</dbReference>
<dbReference type="InterPro" id="IPR011577">
    <property type="entry name" value="Cyt_b561_bac/Ni-Hgenase"/>
</dbReference>
<evidence type="ECO:0000313" key="16">
    <source>
        <dbReference type="EMBL" id="VUX47118.1"/>
    </source>
</evidence>
<dbReference type="AlphaFoldDB" id="A0A564WGJ6"/>
<dbReference type="InterPro" id="IPR006471">
    <property type="entry name" value="Formate_DH_gsu"/>
</dbReference>
<dbReference type="InterPro" id="IPR051817">
    <property type="entry name" value="FDH_cytochrome_b556_subunit"/>
</dbReference>
<dbReference type="PANTHER" id="PTHR30074">
    <property type="entry name" value="FORMATE DEHYDROGENASE, NITRATE-INDUCIBLE, CYTOCHROME B556 FDN SUBUNIT"/>
    <property type="match status" value="1"/>
</dbReference>
<reference evidence="16" key="1">
    <citation type="submission" date="2018-11" db="EMBL/GenBank/DDBJ databases">
        <authorList>
            <person name="Onetto C."/>
        </authorList>
    </citation>
    <scope>NUCLEOTIDE SEQUENCE [LARGE SCALE GENOMIC DNA]</scope>
</reference>
<evidence type="ECO:0000256" key="8">
    <source>
        <dbReference type="ARBA" id="ARBA00022723"/>
    </source>
</evidence>
<feature type="transmembrane region" description="Helical" evidence="13">
    <location>
        <begin position="185"/>
        <end position="206"/>
    </location>
</feature>
<keyword evidence="17" id="KW-1185">Reference proteome</keyword>
<gene>
    <name evidence="16" type="ORF">DF3PA_390004</name>
</gene>
<dbReference type="GO" id="GO:0046872">
    <property type="term" value="F:metal ion binding"/>
    <property type="evidence" value="ECO:0007669"/>
    <property type="project" value="UniProtKB-KW"/>
</dbReference>
<keyword evidence="14" id="KW-0732">Signal</keyword>
<keyword evidence="7 13" id="KW-0812">Transmembrane</keyword>
<keyword evidence="5" id="KW-1003">Cell membrane</keyword>
<keyword evidence="8" id="KW-0479">Metal-binding</keyword>
<keyword evidence="12 13" id="KW-0472">Membrane</keyword>
<dbReference type="EMBL" id="UXAT02000033">
    <property type="protein sequence ID" value="VUX47118.1"/>
    <property type="molecule type" value="Genomic_DNA"/>
</dbReference>
<evidence type="ECO:0000256" key="11">
    <source>
        <dbReference type="ARBA" id="ARBA00023004"/>
    </source>
</evidence>
<evidence type="ECO:0000256" key="10">
    <source>
        <dbReference type="ARBA" id="ARBA00022989"/>
    </source>
</evidence>
<evidence type="ECO:0000256" key="1">
    <source>
        <dbReference type="ARBA" id="ARBA00001971"/>
    </source>
</evidence>
<dbReference type="GO" id="GO:0009326">
    <property type="term" value="C:formate dehydrogenase complex"/>
    <property type="evidence" value="ECO:0007669"/>
    <property type="project" value="InterPro"/>
</dbReference>
<dbReference type="Pfam" id="PF01292">
    <property type="entry name" value="Ni_hydr_CYTB"/>
    <property type="match status" value="1"/>
</dbReference>
<evidence type="ECO:0000256" key="5">
    <source>
        <dbReference type="ARBA" id="ARBA00022475"/>
    </source>
</evidence>
<keyword evidence="6" id="KW-0349">Heme</keyword>
<dbReference type="InterPro" id="IPR016174">
    <property type="entry name" value="Di-haem_cyt_TM"/>
</dbReference>
<evidence type="ECO:0000256" key="9">
    <source>
        <dbReference type="ARBA" id="ARBA00022982"/>
    </source>
</evidence>
<dbReference type="SUPFAM" id="SSF81342">
    <property type="entry name" value="Transmembrane di-heme cytochromes"/>
    <property type="match status" value="1"/>
</dbReference>
<name>A0A564WGJ6_9PROT</name>
<dbReference type="GO" id="GO:0036397">
    <property type="term" value="F:formate dehydrogenase (quinone) activity"/>
    <property type="evidence" value="ECO:0007669"/>
    <property type="project" value="TreeGrafter"/>
</dbReference>
<feature type="chain" id="PRO_5024426300" evidence="14">
    <location>
        <begin position="28"/>
        <end position="352"/>
    </location>
</feature>
<evidence type="ECO:0000256" key="2">
    <source>
        <dbReference type="ARBA" id="ARBA00004651"/>
    </source>
</evidence>
<sequence length="352" mass="39335">MSRIRERWRPARLTCALLAVCFAFALAAAVPLLQRSASAQTEGRVPGNASGNVSDAEIWRQVRQGVAGSITIPDTKAAVLAQSEGDNWRSWRNGPIAVVGAVAFWVMFFVVLSFHNIRGPVRLSHGRSGRKVLRFSFIERFAHWLTAGSFVVLAITGVNMIYGRFLIMPIIGRDLFATLTQFGKYIHNYVAFAFMAGLVLIFFLWVRDNLWDRYDWGWIKKGGGLLFKTEHPPAAKFNFGQKTMFWAVIIGGTILSLTGLNLLFPFVFFDMQQMQWIQAIHGTVSQVVCMLMVAHIYIGTVGMEEAFTSMSTGYVDENWAKDHHKAWLEEIEAERAKDARTVPAGVPGAPAE</sequence>
<dbReference type="GO" id="GO:0009055">
    <property type="term" value="F:electron transfer activity"/>
    <property type="evidence" value="ECO:0007669"/>
    <property type="project" value="InterPro"/>
</dbReference>
<keyword evidence="10 13" id="KW-1133">Transmembrane helix</keyword>
<dbReference type="GO" id="GO:0008863">
    <property type="term" value="F:formate dehydrogenase (NAD+) activity"/>
    <property type="evidence" value="ECO:0007669"/>
    <property type="project" value="InterPro"/>
</dbReference>
<dbReference type="Proteomes" id="UP000326641">
    <property type="component" value="Unassembled WGS sequence"/>
</dbReference>
<proteinExistence type="inferred from homology"/>
<comment type="similarity">
    <text evidence="3">Belongs to the formate dehydrogenase gamma subunit family.</text>
</comment>
<evidence type="ECO:0000313" key="17">
    <source>
        <dbReference type="Proteomes" id="UP000326641"/>
    </source>
</evidence>
<organism evidence="16 17">
    <name type="scientific">Candidatus Defluviicoccus seviourii</name>
    <dbReference type="NCBI Taxonomy" id="2565273"/>
    <lineage>
        <taxon>Bacteria</taxon>
        <taxon>Pseudomonadati</taxon>
        <taxon>Pseudomonadota</taxon>
        <taxon>Alphaproteobacteria</taxon>
        <taxon>Rhodospirillales</taxon>
        <taxon>Rhodospirillaceae</taxon>
        <taxon>Defluviicoccus</taxon>
    </lineage>
</organism>
<evidence type="ECO:0000256" key="14">
    <source>
        <dbReference type="SAM" id="SignalP"/>
    </source>
</evidence>
<feature type="signal peptide" evidence="14">
    <location>
        <begin position="1"/>
        <end position="27"/>
    </location>
</feature>
<comment type="cofactor">
    <cofactor evidence="1">
        <name>heme</name>
        <dbReference type="ChEBI" id="CHEBI:30413"/>
    </cofactor>
</comment>
<keyword evidence="11" id="KW-0408">Iron</keyword>
<dbReference type="Gene3D" id="1.20.950.20">
    <property type="entry name" value="Transmembrane di-heme cytochromes, Chain C"/>
    <property type="match status" value="1"/>
</dbReference>
<evidence type="ECO:0000256" key="4">
    <source>
        <dbReference type="ARBA" id="ARBA00022448"/>
    </source>
</evidence>
<comment type="caution">
    <text evidence="16">The sequence shown here is derived from an EMBL/GenBank/DDBJ whole genome shotgun (WGS) entry which is preliminary data.</text>
</comment>
<evidence type="ECO:0000256" key="6">
    <source>
        <dbReference type="ARBA" id="ARBA00022617"/>
    </source>
</evidence>
<evidence type="ECO:0000256" key="12">
    <source>
        <dbReference type="ARBA" id="ARBA00023136"/>
    </source>
</evidence>
<keyword evidence="9" id="KW-0249">Electron transport</keyword>
<feature type="transmembrane region" description="Helical" evidence="13">
    <location>
        <begin position="276"/>
        <end position="298"/>
    </location>
</feature>
<dbReference type="PANTHER" id="PTHR30074:SF6">
    <property type="entry name" value="FORMATE DEHYDROGENASE GAMMA SUBUNIT"/>
    <property type="match status" value="1"/>
</dbReference>
<dbReference type="GO" id="GO:0005886">
    <property type="term" value="C:plasma membrane"/>
    <property type="evidence" value="ECO:0007669"/>
    <property type="project" value="UniProtKB-SubCell"/>
</dbReference>
<accession>A0A564WGJ6</accession>
<protein>
    <submittedName>
        <fullName evidence="16">Cytochrome b subunit of formate dehydrogenase</fullName>
    </submittedName>
</protein>
<evidence type="ECO:0000256" key="13">
    <source>
        <dbReference type="SAM" id="Phobius"/>
    </source>
</evidence>
<evidence type="ECO:0000256" key="3">
    <source>
        <dbReference type="ARBA" id="ARBA00010747"/>
    </source>
</evidence>
<feature type="transmembrane region" description="Helical" evidence="13">
    <location>
        <begin position="141"/>
        <end position="165"/>
    </location>
</feature>
<evidence type="ECO:0000256" key="7">
    <source>
        <dbReference type="ARBA" id="ARBA00022692"/>
    </source>
</evidence>
<keyword evidence="4" id="KW-0813">Transport</keyword>
<comment type="subcellular location">
    <subcellularLocation>
        <location evidence="2">Cell membrane</location>
        <topology evidence="2">Multi-pass membrane protein</topology>
    </subcellularLocation>
</comment>
<dbReference type="GO" id="GO:0009061">
    <property type="term" value="P:anaerobic respiration"/>
    <property type="evidence" value="ECO:0007669"/>
    <property type="project" value="TreeGrafter"/>
</dbReference>
<dbReference type="GO" id="GO:0022904">
    <property type="term" value="P:respiratory electron transport chain"/>
    <property type="evidence" value="ECO:0007669"/>
    <property type="project" value="InterPro"/>
</dbReference>
<feature type="transmembrane region" description="Helical" evidence="13">
    <location>
        <begin position="96"/>
        <end position="117"/>
    </location>
</feature>
<dbReference type="GO" id="GO:0015944">
    <property type="term" value="P:formate oxidation"/>
    <property type="evidence" value="ECO:0007669"/>
    <property type="project" value="TreeGrafter"/>
</dbReference>
<evidence type="ECO:0000259" key="15">
    <source>
        <dbReference type="Pfam" id="PF01292"/>
    </source>
</evidence>